<reference evidence="2" key="1">
    <citation type="submission" date="2016-01" db="EMBL/GenBank/DDBJ databases">
        <authorList>
            <person name="Mcilroy J.S."/>
            <person name="Karst M S."/>
            <person name="Albertsen M."/>
        </authorList>
    </citation>
    <scope>NUCLEOTIDE SEQUENCE</scope>
    <source>
        <strain evidence="2">Cfx-K</strain>
    </source>
</reference>
<organism evidence="2 3">
    <name type="scientific">Candidatus Promineifilum breve</name>
    <dbReference type="NCBI Taxonomy" id="1806508"/>
    <lineage>
        <taxon>Bacteria</taxon>
        <taxon>Bacillati</taxon>
        <taxon>Chloroflexota</taxon>
        <taxon>Ardenticatenia</taxon>
        <taxon>Candidatus Promineifilales</taxon>
        <taxon>Candidatus Promineifilaceae</taxon>
        <taxon>Candidatus Promineifilum</taxon>
    </lineage>
</organism>
<dbReference type="SFLD" id="SFLDG01129">
    <property type="entry name" value="C1.5:_HAD__Beta-PGM__Phosphata"/>
    <property type="match status" value="1"/>
</dbReference>
<dbReference type="OrthoDB" id="6101375at2"/>
<dbReference type="InterPro" id="IPR023198">
    <property type="entry name" value="PGP-like_dom2"/>
</dbReference>
<dbReference type="Pfam" id="PF00702">
    <property type="entry name" value="Hydrolase"/>
    <property type="match status" value="1"/>
</dbReference>
<keyword evidence="3" id="KW-1185">Reference proteome</keyword>
<dbReference type="EMBL" id="LN890656">
    <property type="protein sequence ID" value="CUS06355.1"/>
    <property type="molecule type" value="Genomic_DNA"/>
</dbReference>
<name>A0A160TAG1_9CHLR</name>
<dbReference type="InterPro" id="IPR036412">
    <property type="entry name" value="HAD-like_sf"/>
</dbReference>
<dbReference type="Gene3D" id="3.40.50.1000">
    <property type="entry name" value="HAD superfamily/HAD-like"/>
    <property type="match status" value="1"/>
</dbReference>
<dbReference type="KEGG" id="pbf:CFX0092_B0821"/>
<dbReference type="RefSeq" id="WP_095045634.1">
    <property type="nucleotide sequence ID" value="NZ_LN890656.1"/>
</dbReference>
<keyword evidence="1 2" id="KW-0378">Hydrolase</keyword>
<evidence type="ECO:0000313" key="3">
    <source>
        <dbReference type="Proteomes" id="UP000215027"/>
    </source>
</evidence>
<sequence>MIELIAFDADDTLWHTERLYLTARQQFRDLIGGRVSPAELDALVHDTEMRNLPYYGFGITSFILSLIETAIDVTGGGISGAEIGRLLVIAREMISADVELMDEVEETLAALAEDYPLLLITKGDLLHQTDKVARSGLGRYFSAVEVVADKTPQTYGDILARRHVAPERFVMIGNSPRSDVLPVATLGGRAIHVPDANTWVYDMVDLPDDLPGPIFRVSRLSEVVPLIRGL</sequence>
<dbReference type="InterPro" id="IPR051540">
    <property type="entry name" value="S-2-haloacid_dehalogenase"/>
</dbReference>
<dbReference type="SUPFAM" id="SSF56784">
    <property type="entry name" value="HAD-like"/>
    <property type="match status" value="1"/>
</dbReference>
<dbReference type="Proteomes" id="UP000215027">
    <property type="component" value="Chromosome II"/>
</dbReference>
<dbReference type="SFLD" id="SFLDS00003">
    <property type="entry name" value="Haloacid_Dehalogenase"/>
    <property type="match status" value="1"/>
</dbReference>
<evidence type="ECO:0000313" key="2">
    <source>
        <dbReference type="EMBL" id="CUS06355.1"/>
    </source>
</evidence>
<evidence type="ECO:0000256" key="1">
    <source>
        <dbReference type="ARBA" id="ARBA00022801"/>
    </source>
</evidence>
<proteinExistence type="predicted"/>
<dbReference type="AlphaFoldDB" id="A0A160TAG1"/>
<gene>
    <name evidence="2" type="ORF">CFX0092_B0821</name>
</gene>
<dbReference type="Gene3D" id="1.10.150.240">
    <property type="entry name" value="Putative phosphatase, domain 2"/>
    <property type="match status" value="1"/>
</dbReference>
<accession>A0A160TAG1</accession>
<dbReference type="GO" id="GO:0016787">
    <property type="term" value="F:hydrolase activity"/>
    <property type="evidence" value="ECO:0007669"/>
    <property type="project" value="UniProtKB-KW"/>
</dbReference>
<dbReference type="PANTHER" id="PTHR43316">
    <property type="entry name" value="HYDROLASE, HALOACID DELAHOGENASE-RELATED"/>
    <property type="match status" value="1"/>
</dbReference>
<protein>
    <submittedName>
        <fullName evidence="2">Haloacid dehalogenase domain protein hydrolase</fullName>
    </submittedName>
</protein>
<dbReference type="InterPro" id="IPR023214">
    <property type="entry name" value="HAD_sf"/>
</dbReference>
<dbReference type="PANTHER" id="PTHR43316:SF8">
    <property type="entry name" value="HAD FAMILY HYDROLASE"/>
    <property type="match status" value="1"/>
</dbReference>